<dbReference type="AlphaFoldDB" id="A0A915K9C0"/>
<sequence length="62" mass="7310">MNNRKNYREDREGQQEKLFYLLPSEKIFGQKLIKNCKIICSLCCAWMAREESGERLKGDAEP</sequence>
<protein>
    <submittedName>
        <fullName evidence="2">Uncharacterized protein</fullName>
    </submittedName>
</protein>
<organism evidence="1 2">
    <name type="scientific">Romanomermis culicivorax</name>
    <name type="common">Nematode worm</name>
    <dbReference type="NCBI Taxonomy" id="13658"/>
    <lineage>
        <taxon>Eukaryota</taxon>
        <taxon>Metazoa</taxon>
        <taxon>Ecdysozoa</taxon>
        <taxon>Nematoda</taxon>
        <taxon>Enoplea</taxon>
        <taxon>Dorylaimia</taxon>
        <taxon>Mermithida</taxon>
        <taxon>Mermithoidea</taxon>
        <taxon>Mermithidae</taxon>
        <taxon>Romanomermis</taxon>
    </lineage>
</organism>
<accession>A0A915K9C0</accession>
<reference evidence="2" key="1">
    <citation type="submission" date="2022-11" db="UniProtKB">
        <authorList>
            <consortium name="WormBaseParasite"/>
        </authorList>
    </citation>
    <scope>IDENTIFICATION</scope>
</reference>
<evidence type="ECO:0000313" key="1">
    <source>
        <dbReference type="Proteomes" id="UP000887565"/>
    </source>
</evidence>
<name>A0A915K9C0_ROMCU</name>
<dbReference type="Proteomes" id="UP000887565">
    <property type="component" value="Unplaced"/>
</dbReference>
<proteinExistence type="predicted"/>
<dbReference type="WBParaSite" id="nRc.2.0.1.t35302-RA">
    <property type="protein sequence ID" value="nRc.2.0.1.t35302-RA"/>
    <property type="gene ID" value="nRc.2.0.1.g35302"/>
</dbReference>
<keyword evidence="1" id="KW-1185">Reference proteome</keyword>
<evidence type="ECO:0000313" key="2">
    <source>
        <dbReference type="WBParaSite" id="nRc.2.0.1.t35302-RA"/>
    </source>
</evidence>